<accession>A0A2P5K839</accession>
<name>A0A2P5K839_9BURK</name>
<proteinExistence type="predicted"/>
<evidence type="ECO:0000313" key="1">
    <source>
        <dbReference type="EMBL" id="PPB82881.1"/>
    </source>
</evidence>
<dbReference type="InterPro" id="IPR021527">
    <property type="entry name" value="DUF2795"/>
</dbReference>
<keyword evidence="2" id="KW-1185">Reference proteome</keyword>
<dbReference type="OrthoDB" id="9013248at2"/>
<organism evidence="1 2">
    <name type="scientific">Mycetohabitans endofungorum</name>
    <dbReference type="NCBI Taxonomy" id="417203"/>
    <lineage>
        <taxon>Bacteria</taxon>
        <taxon>Pseudomonadati</taxon>
        <taxon>Pseudomonadota</taxon>
        <taxon>Betaproteobacteria</taxon>
        <taxon>Burkholderiales</taxon>
        <taxon>Burkholderiaceae</taxon>
        <taxon>Mycetohabitans</taxon>
    </lineage>
</organism>
<comment type="caution">
    <text evidence="1">The sequence shown here is derived from an EMBL/GenBank/DDBJ whole genome shotgun (WGS) entry which is preliminary data.</text>
</comment>
<gene>
    <name evidence="1" type="ORF">B0O95_11258</name>
</gene>
<dbReference type="RefSeq" id="WP_104078097.1">
    <property type="nucleotide sequence ID" value="NZ_CP062179.1"/>
</dbReference>
<evidence type="ECO:0000313" key="2">
    <source>
        <dbReference type="Proteomes" id="UP000243096"/>
    </source>
</evidence>
<sequence length="72" mass="7558">MSATAPIDQQISQTLRDVRYPATRDALVAAAYSAGASNDVLLALQALPERDYPDPQSVTRWLSSAAGPGLSA</sequence>
<dbReference type="Pfam" id="PF11387">
    <property type="entry name" value="DUF2795"/>
    <property type="match status" value="1"/>
</dbReference>
<reference evidence="1 2" key="1">
    <citation type="submission" date="2018-01" db="EMBL/GenBank/DDBJ databases">
        <title>Genomic Encyclopedia of Type Strains, Phase III (KMG-III): the genomes of soil and plant-associated and newly described type strains.</title>
        <authorList>
            <person name="Whitman W."/>
        </authorList>
    </citation>
    <scope>NUCLEOTIDE SEQUENCE [LARGE SCALE GENOMIC DNA]</scope>
    <source>
        <strain evidence="1 2">HKI456</strain>
    </source>
</reference>
<dbReference type="AlphaFoldDB" id="A0A2P5K839"/>
<protein>
    <submittedName>
        <fullName evidence="1">Uncharacterized protein DUF2795</fullName>
    </submittedName>
</protein>
<dbReference type="Proteomes" id="UP000243096">
    <property type="component" value="Unassembled WGS sequence"/>
</dbReference>
<dbReference type="EMBL" id="PRDW01000012">
    <property type="protein sequence ID" value="PPB82881.1"/>
    <property type="molecule type" value="Genomic_DNA"/>
</dbReference>